<dbReference type="PANTHER" id="PTHR47331:SF1">
    <property type="entry name" value="GAG-LIKE PROTEIN"/>
    <property type="match status" value="1"/>
</dbReference>
<keyword evidence="1" id="KW-1185">Reference proteome</keyword>
<protein>
    <submittedName>
        <fullName evidence="2">Uncharacterized protein</fullName>
    </submittedName>
</protein>
<reference evidence="2" key="1">
    <citation type="submission" date="2022-11" db="UniProtKB">
        <authorList>
            <consortium name="WormBaseParasite"/>
        </authorList>
    </citation>
    <scope>IDENTIFICATION</scope>
</reference>
<sequence length="231" mass="26722">MSMSIPRKELCGATLGSRALKFVLQQMKPYAHLIEKSVLWTDSIAVVYWLCSGKKLKKFVQNRVYEVKKVKNLSYRYVNTSENPADLATRGVEPNDIVLNEKWWHAPPFLKNLENSWPKNLNSEDLKIDDVDVLKEEKEIKHIAYQATMLAIQSEKAEPTFDVAKFSSWVKLKRSTAYALKFIRKIMKKEPETILLKLNKTLKSKSYLSGDELGVAEMFLLKQEQAQFKPH</sequence>
<proteinExistence type="predicted"/>
<dbReference type="AlphaFoldDB" id="A0A914EM08"/>
<evidence type="ECO:0000313" key="1">
    <source>
        <dbReference type="Proteomes" id="UP000887540"/>
    </source>
</evidence>
<evidence type="ECO:0000313" key="2">
    <source>
        <dbReference type="WBParaSite" id="ACRNAN_scaffold8934.g20119.t1"/>
    </source>
</evidence>
<name>A0A914EM08_9BILA</name>
<organism evidence="1 2">
    <name type="scientific">Acrobeloides nanus</name>
    <dbReference type="NCBI Taxonomy" id="290746"/>
    <lineage>
        <taxon>Eukaryota</taxon>
        <taxon>Metazoa</taxon>
        <taxon>Ecdysozoa</taxon>
        <taxon>Nematoda</taxon>
        <taxon>Chromadorea</taxon>
        <taxon>Rhabditida</taxon>
        <taxon>Tylenchina</taxon>
        <taxon>Cephalobomorpha</taxon>
        <taxon>Cephaloboidea</taxon>
        <taxon>Cephalobidae</taxon>
        <taxon>Acrobeloides</taxon>
    </lineage>
</organism>
<dbReference type="PANTHER" id="PTHR47331">
    <property type="entry name" value="PHD-TYPE DOMAIN-CONTAINING PROTEIN"/>
    <property type="match status" value="1"/>
</dbReference>
<dbReference type="Proteomes" id="UP000887540">
    <property type="component" value="Unplaced"/>
</dbReference>
<accession>A0A914EM08</accession>
<dbReference type="WBParaSite" id="ACRNAN_scaffold8934.g20119.t1">
    <property type="protein sequence ID" value="ACRNAN_scaffold8934.g20119.t1"/>
    <property type="gene ID" value="ACRNAN_scaffold8934.g20119"/>
</dbReference>